<protein>
    <recommendedName>
        <fullName evidence="7">Thioredoxin-like fold domain-containing protein</fullName>
    </recommendedName>
</protein>
<keyword evidence="9" id="KW-1185">Reference proteome</keyword>
<dbReference type="RefSeq" id="WP_107567257.1">
    <property type="nucleotide sequence ID" value="NZ_PYYB01000001.1"/>
</dbReference>
<feature type="domain" description="Thioredoxin-like fold" evidence="7">
    <location>
        <begin position="90"/>
        <end position="239"/>
    </location>
</feature>
<keyword evidence="6" id="KW-1133">Transmembrane helix</keyword>
<evidence type="ECO:0000256" key="1">
    <source>
        <dbReference type="ARBA" id="ARBA00005791"/>
    </source>
</evidence>
<accession>A0A2T4UHV9</accession>
<keyword evidence="3" id="KW-0560">Oxidoreductase</keyword>
<keyword evidence="4" id="KW-1015">Disulfide bond</keyword>
<evidence type="ECO:0000256" key="3">
    <source>
        <dbReference type="ARBA" id="ARBA00023002"/>
    </source>
</evidence>
<dbReference type="EMBL" id="PYYB01000001">
    <property type="protein sequence ID" value="PTL58820.1"/>
    <property type="molecule type" value="Genomic_DNA"/>
</dbReference>
<reference evidence="8 9" key="1">
    <citation type="submission" date="2018-03" db="EMBL/GenBank/DDBJ databases">
        <title>Aquarubrobacter algicola gen. nov., sp. nov., a novel actinobacterium isolated from shallow eutrophic lake during the end of cyanobacterial harmful algal blooms.</title>
        <authorList>
            <person name="Chun S.J."/>
        </authorList>
    </citation>
    <scope>NUCLEOTIDE SEQUENCE [LARGE SCALE GENOMIC DNA]</scope>
    <source>
        <strain evidence="8 9">Seoho-28</strain>
    </source>
</reference>
<dbReference type="GO" id="GO:0016491">
    <property type="term" value="F:oxidoreductase activity"/>
    <property type="evidence" value="ECO:0007669"/>
    <property type="project" value="UniProtKB-KW"/>
</dbReference>
<keyword evidence="5" id="KW-0676">Redox-active center</keyword>
<dbReference type="InterPro" id="IPR012336">
    <property type="entry name" value="Thioredoxin-like_fold"/>
</dbReference>
<keyword evidence="2" id="KW-0732">Signal</keyword>
<dbReference type="Gene3D" id="3.40.30.10">
    <property type="entry name" value="Glutaredoxin"/>
    <property type="match status" value="1"/>
</dbReference>
<feature type="transmembrane region" description="Helical" evidence="6">
    <location>
        <begin position="40"/>
        <end position="59"/>
    </location>
</feature>
<evidence type="ECO:0000313" key="8">
    <source>
        <dbReference type="EMBL" id="PTL58820.1"/>
    </source>
</evidence>
<evidence type="ECO:0000256" key="4">
    <source>
        <dbReference type="ARBA" id="ARBA00023157"/>
    </source>
</evidence>
<gene>
    <name evidence="8" type="ORF">C7Y72_03715</name>
</gene>
<dbReference type="OrthoDB" id="117402at2"/>
<evidence type="ECO:0000313" key="9">
    <source>
        <dbReference type="Proteomes" id="UP000240739"/>
    </source>
</evidence>
<dbReference type="PANTHER" id="PTHR13887:SF14">
    <property type="entry name" value="DISULFIDE BOND FORMATION PROTEIN D"/>
    <property type="match status" value="1"/>
</dbReference>
<proteinExistence type="inferred from homology"/>
<dbReference type="SUPFAM" id="SSF52833">
    <property type="entry name" value="Thioredoxin-like"/>
    <property type="match status" value="1"/>
</dbReference>
<evidence type="ECO:0000256" key="5">
    <source>
        <dbReference type="ARBA" id="ARBA00023284"/>
    </source>
</evidence>
<keyword evidence="6" id="KW-0472">Membrane</keyword>
<organism evidence="8 9">
    <name type="scientific">Paraconexibacter algicola</name>
    <dbReference type="NCBI Taxonomy" id="2133960"/>
    <lineage>
        <taxon>Bacteria</taxon>
        <taxon>Bacillati</taxon>
        <taxon>Actinomycetota</taxon>
        <taxon>Thermoleophilia</taxon>
        <taxon>Solirubrobacterales</taxon>
        <taxon>Paraconexibacteraceae</taxon>
        <taxon>Paraconexibacter</taxon>
    </lineage>
</organism>
<name>A0A2T4UHV9_9ACTN</name>
<dbReference type="Pfam" id="PF13462">
    <property type="entry name" value="Thioredoxin_4"/>
    <property type="match status" value="1"/>
</dbReference>
<dbReference type="InterPro" id="IPR036249">
    <property type="entry name" value="Thioredoxin-like_sf"/>
</dbReference>
<keyword evidence="6" id="KW-0812">Transmembrane</keyword>
<comment type="caution">
    <text evidence="8">The sequence shown here is derived from an EMBL/GenBank/DDBJ whole genome shotgun (WGS) entry which is preliminary data.</text>
</comment>
<dbReference type="Proteomes" id="UP000240739">
    <property type="component" value="Unassembled WGS sequence"/>
</dbReference>
<evidence type="ECO:0000256" key="6">
    <source>
        <dbReference type="SAM" id="Phobius"/>
    </source>
</evidence>
<sequence length="267" mass="27678">MSTEPKVTRAEQKAARRAERDAAAAAAEAAAARKRRLAQLGGVLAVAAAIVAVFIAISAGGTEDGPTKKAGETVAGQTEVTQRFAGIPQAGIVLGQADAPVTLVEFADMQCPFCAEFARDGLPTLVEREVRAGTLRVEFRSMAFIGDDSQTLARAVAGAGAQGKLWQALDLFFINQGRENSGYADDAFVRTTLSGIPGLDVDKAIADGEGSAGTEAINQAQQLADQNGISSTPSFLIGKTGGKLEKLELSSLDGSQIRDKVQELAGT</sequence>
<dbReference type="AlphaFoldDB" id="A0A2T4UHV9"/>
<comment type="similarity">
    <text evidence="1">Belongs to the thioredoxin family. DsbA subfamily.</text>
</comment>
<dbReference type="PANTHER" id="PTHR13887">
    <property type="entry name" value="GLUTATHIONE S-TRANSFERASE KAPPA"/>
    <property type="match status" value="1"/>
</dbReference>
<evidence type="ECO:0000256" key="2">
    <source>
        <dbReference type="ARBA" id="ARBA00022729"/>
    </source>
</evidence>
<evidence type="ECO:0000259" key="7">
    <source>
        <dbReference type="Pfam" id="PF13462"/>
    </source>
</evidence>